<protein>
    <submittedName>
        <fullName evidence="3">Aste57867_19724 protein</fullName>
    </submittedName>
</protein>
<evidence type="ECO:0000313" key="2">
    <source>
        <dbReference type="EMBL" id="KAF0688654.1"/>
    </source>
</evidence>
<dbReference type="EMBL" id="CAADRA010006735">
    <property type="protein sequence ID" value="VFT96422.1"/>
    <property type="molecule type" value="Genomic_DNA"/>
</dbReference>
<keyword evidence="1" id="KW-1133">Transmembrane helix</keyword>
<reference evidence="2" key="2">
    <citation type="submission" date="2019-06" db="EMBL/GenBank/DDBJ databases">
        <title>Genomics analysis of Aphanomyces spp. identifies a new class of oomycete effector associated with host adaptation.</title>
        <authorList>
            <person name="Gaulin E."/>
        </authorList>
    </citation>
    <scope>NUCLEOTIDE SEQUENCE</scope>
    <source>
        <strain evidence="2">CBS 578.67</strain>
    </source>
</reference>
<feature type="transmembrane region" description="Helical" evidence="1">
    <location>
        <begin position="682"/>
        <end position="701"/>
    </location>
</feature>
<dbReference type="EMBL" id="VJMH01006712">
    <property type="protein sequence ID" value="KAF0688654.1"/>
    <property type="molecule type" value="Genomic_DNA"/>
</dbReference>
<dbReference type="OrthoDB" id="73567at2759"/>
<gene>
    <name evidence="3" type="primary">Aste57867_19724</name>
    <name evidence="2" type="ORF">As57867_019659</name>
    <name evidence="3" type="ORF">ASTE57867_19724</name>
</gene>
<feature type="transmembrane region" description="Helical" evidence="1">
    <location>
        <begin position="24"/>
        <end position="45"/>
    </location>
</feature>
<sequence length="834" mass="93780">MSTIRVQPRGAVLLAPLPRGRQEHLAVCCGFAYVLATLCLSCYYLTLLKPTFSNDLWWAGYSVSNHQALLVDLYNAQLLTQSTGSYDVLASSSSVDKHYTLSVSTTDMYHTYIRRLVLNDLTSVEYAVVNFRLLGGQHSMWMATQYCWVDLHREFEVAHTSRRQARCYDRYRSNGAVYLETILRNQNWDDFIQNYGGAGGTFTVAIQLWLTQIPSGIRWLEKTSKARLGTSVAQEIKYWKANGITTFQLQWQNLWLMGISETMTIENAMGLEQEIVLKNIARSFQSWTSMTMFWLPNNDLYAMLGVNRSLIRSANNSFMQSPDIDFQNFLGLADDPAEDSIDPRRAFRLAIGPFNSIDMFVVPVPLAVYELYHSFQTALYAQFDDQSLIRETVDKIPAFTLTPVPPAWTNVNFQFYGGNPMCFQGLGQTFVQMSFGFNDNCASQTPLTVSFTKYSSVFAALASNVSMVSICDKSTSAAASCKSNFQVVFQATQLCTSIANTVEVFIQPAVQSIQTLNISIMQYVATSIGANVTVLRFGLLDDPQWTIFGWSLIYDWAKGTREVVSFEGDVSSMALISTVATPDTFISSSTTVKTASQTVYYLVVYVTLLLSFVGLLCFVYATGSHFDVYGPNLRWFNRVVGSIWIGRPLLFLRGATAALVLSTSQIQPVQSLQASRFELQHTSWFTVMVIAGEATWVSYVVHDFFSIVAHEATSTFGPLNCFIAWVSLVVLTLFWPIQPAVQLSRQCESQDMDMFVQCTTGRLEIGMLFVFVVADVGVEVDALENYLSMFLVWLKYSLTQPMNRWGVFGPWIKFLASWWDLYRSPGAAINIFST</sequence>
<evidence type="ECO:0000256" key="1">
    <source>
        <dbReference type="SAM" id="Phobius"/>
    </source>
</evidence>
<reference evidence="3 4" key="1">
    <citation type="submission" date="2019-03" db="EMBL/GenBank/DDBJ databases">
        <authorList>
            <person name="Gaulin E."/>
            <person name="Dumas B."/>
        </authorList>
    </citation>
    <scope>NUCLEOTIDE SEQUENCE [LARGE SCALE GENOMIC DNA]</scope>
    <source>
        <strain evidence="3">CBS 568.67</strain>
    </source>
</reference>
<dbReference type="AlphaFoldDB" id="A0A485LEQ5"/>
<evidence type="ECO:0000313" key="3">
    <source>
        <dbReference type="EMBL" id="VFT96422.1"/>
    </source>
</evidence>
<name>A0A485LEQ5_9STRA</name>
<keyword evidence="4" id="KW-1185">Reference proteome</keyword>
<evidence type="ECO:0000313" key="4">
    <source>
        <dbReference type="Proteomes" id="UP000332933"/>
    </source>
</evidence>
<proteinExistence type="predicted"/>
<feature type="transmembrane region" description="Helical" evidence="1">
    <location>
        <begin position="599"/>
        <end position="621"/>
    </location>
</feature>
<dbReference type="Proteomes" id="UP000332933">
    <property type="component" value="Unassembled WGS sequence"/>
</dbReference>
<keyword evidence="1" id="KW-0812">Transmembrane</keyword>
<accession>A0A485LEQ5</accession>
<feature type="transmembrane region" description="Helical" evidence="1">
    <location>
        <begin position="716"/>
        <end position="735"/>
    </location>
</feature>
<feature type="transmembrane region" description="Helical" evidence="1">
    <location>
        <begin position="641"/>
        <end position="661"/>
    </location>
</feature>
<keyword evidence="1" id="KW-0472">Membrane</keyword>
<organism evidence="3 4">
    <name type="scientific">Aphanomyces stellatus</name>
    <dbReference type="NCBI Taxonomy" id="120398"/>
    <lineage>
        <taxon>Eukaryota</taxon>
        <taxon>Sar</taxon>
        <taxon>Stramenopiles</taxon>
        <taxon>Oomycota</taxon>
        <taxon>Saprolegniomycetes</taxon>
        <taxon>Saprolegniales</taxon>
        <taxon>Verrucalvaceae</taxon>
        <taxon>Aphanomyces</taxon>
    </lineage>
</organism>